<feature type="signal peptide" evidence="1">
    <location>
        <begin position="1"/>
        <end position="17"/>
    </location>
</feature>
<gene>
    <name evidence="2" type="ORF">CAMP_LOCUS6135</name>
</gene>
<comment type="caution">
    <text evidence="2">The sequence shown here is derived from an EMBL/GenBank/DDBJ whole genome shotgun (WGS) entry which is preliminary data.</text>
</comment>
<reference evidence="2" key="1">
    <citation type="submission" date="2022-11" db="EMBL/GenBank/DDBJ databases">
        <authorList>
            <person name="Kikuchi T."/>
        </authorList>
    </citation>
    <scope>NUCLEOTIDE SEQUENCE</scope>
    <source>
        <strain evidence="2">PS1010</strain>
    </source>
</reference>
<protein>
    <recommendedName>
        <fullName evidence="4">DUF38 domain-containing protein</fullName>
    </recommendedName>
</protein>
<proteinExistence type="predicted"/>
<evidence type="ECO:0000313" key="2">
    <source>
        <dbReference type="EMBL" id="CAI5443498.1"/>
    </source>
</evidence>
<feature type="chain" id="PRO_5040499347" description="DUF38 domain-containing protein" evidence="1">
    <location>
        <begin position="18"/>
        <end position="137"/>
    </location>
</feature>
<keyword evidence="1" id="KW-0732">Signal</keyword>
<keyword evidence="3" id="KW-1185">Reference proteome</keyword>
<name>A0A9P1MYH8_9PELO</name>
<dbReference type="AlphaFoldDB" id="A0A9P1MYH8"/>
<organism evidence="2 3">
    <name type="scientific">Caenorhabditis angaria</name>
    <dbReference type="NCBI Taxonomy" id="860376"/>
    <lineage>
        <taxon>Eukaryota</taxon>
        <taxon>Metazoa</taxon>
        <taxon>Ecdysozoa</taxon>
        <taxon>Nematoda</taxon>
        <taxon>Chromadorea</taxon>
        <taxon>Rhabditida</taxon>
        <taxon>Rhabditina</taxon>
        <taxon>Rhabditomorpha</taxon>
        <taxon>Rhabditoidea</taxon>
        <taxon>Rhabditidae</taxon>
        <taxon>Peloderinae</taxon>
        <taxon>Caenorhabditis</taxon>
    </lineage>
</organism>
<sequence length="137" mass="15804">MKFLVPLFLTIIAFSNCEDLQVLVKNFEAKIRSLIDAKNFDGLAKYIHEHPKFWIAKIAPRDKQEIIDCLKNGTFILFNGVGPSDIPKIGFEEPSQTDSRIGVFRNMTDGREVDYKLRKQNGTEFGYLIHDYIDYKA</sequence>
<dbReference type="EMBL" id="CANHGI010000002">
    <property type="protein sequence ID" value="CAI5443498.1"/>
    <property type="molecule type" value="Genomic_DNA"/>
</dbReference>
<dbReference type="Proteomes" id="UP001152747">
    <property type="component" value="Unassembled WGS sequence"/>
</dbReference>
<accession>A0A9P1MYH8</accession>
<evidence type="ECO:0008006" key="4">
    <source>
        <dbReference type="Google" id="ProtNLM"/>
    </source>
</evidence>
<evidence type="ECO:0000313" key="3">
    <source>
        <dbReference type="Proteomes" id="UP001152747"/>
    </source>
</evidence>
<evidence type="ECO:0000256" key="1">
    <source>
        <dbReference type="SAM" id="SignalP"/>
    </source>
</evidence>